<feature type="region of interest" description="Disordered" evidence="1">
    <location>
        <begin position="162"/>
        <end position="374"/>
    </location>
</feature>
<feature type="compositionally biased region" description="Polar residues" evidence="1">
    <location>
        <begin position="344"/>
        <end position="369"/>
    </location>
</feature>
<feature type="compositionally biased region" description="Polar residues" evidence="1">
    <location>
        <begin position="34"/>
        <end position="50"/>
    </location>
</feature>
<evidence type="ECO:0000313" key="2">
    <source>
        <dbReference type="Proteomes" id="UP000079169"/>
    </source>
</evidence>
<feature type="compositionally biased region" description="Low complexity" evidence="1">
    <location>
        <begin position="305"/>
        <end position="321"/>
    </location>
</feature>
<proteinExistence type="predicted"/>
<dbReference type="GeneID" id="103505083"/>
<feature type="compositionally biased region" description="Basic and acidic residues" evidence="1">
    <location>
        <begin position="76"/>
        <end position="92"/>
    </location>
</feature>
<feature type="compositionally biased region" description="Basic and acidic residues" evidence="1">
    <location>
        <begin position="100"/>
        <end position="111"/>
    </location>
</feature>
<sequence length="545" mass="60834">MTDTFGGFQSSSFYGKPLGGSLFTSLVFHTPRIEQTNYTPNPKRSRSLSVDSKKAKKIKTSLFSGVSHGLKKPKPKKSDTKKYINTDSDKVLKSNKKKRPNEQSKENKPLNESHVTPSKAVKSASKKSSNKKSKEGNIKLEDESFRYHFQVTPEHMRVAKALPYSGFAPQTSTSSKKGKKKLFSPEDEEDQEFLKSLSSSKKIKLSNKKTSPVKNKKTSPKKLFSTEKQNETSCVTPKQGVSNMTRSPSTRSAKKVVYETIQLSETPSPQHTPRLSKLRASVTKSTPDTVSPRKSARLSAIAMNSPRSTDKTTSTRKTPTKSCEKYDEPMLVDSPKLDGRSPSVKKTSTPCSTPMLTRSSLKKFPQSQDSPKRLLSSKKKLFHKEPESTMPGEYFEKDVLADSFNVFDILNDSLDGIEMLDGSCNALMLRDTLFSPKKFNDEEMNVSHAWDSPPVTSTHNNSAHYTFPKVKDLEQQGRGQTVNTFPRSTRASRKCVRQLTPNPRMYGGSCKKTLKTTFDLSQLQLSSPSTKCCPVCAYKDPLNSK</sequence>
<evidence type="ECO:0000313" key="3">
    <source>
        <dbReference type="RefSeq" id="XP_026676270.1"/>
    </source>
</evidence>
<feature type="compositionally biased region" description="Basic and acidic residues" evidence="1">
    <location>
        <begin position="132"/>
        <end position="144"/>
    </location>
</feature>
<reference evidence="3" key="1">
    <citation type="submission" date="2025-08" db="UniProtKB">
        <authorList>
            <consortium name="RefSeq"/>
        </authorList>
    </citation>
    <scope>IDENTIFICATION</scope>
</reference>
<keyword evidence="2" id="KW-1185">Reference proteome</keyword>
<feature type="region of interest" description="Disordered" evidence="1">
    <location>
        <begin position="34"/>
        <end position="144"/>
    </location>
</feature>
<dbReference type="RefSeq" id="XP_026676270.1">
    <property type="nucleotide sequence ID" value="XM_026820469.1"/>
</dbReference>
<name>A0A3Q0IPM4_DIACI</name>
<organism evidence="2 3">
    <name type="scientific">Diaphorina citri</name>
    <name type="common">Asian citrus psyllid</name>
    <dbReference type="NCBI Taxonomy" id="121845"/>
    <lineage>
        <taxon>Eukaryota</taxon>
        <taxon>Metazoa</taxon>
        <taxon>Ecdysozoa</taxon>
        <taxon>Arthropoda</taxon>
        <taxon>Hexapoda</taxon>
        <taxon>Insecta</taxon>
        <taxon>Pterygota</taxon>
        <taxon>Neoptera</taxon>
        <taxon>Paraneoptera</taxon>
        <taxon>Hemiptera</taxon>
        <taxon>Sternorrhyncha</taxon>
        <taxon>Psylloidea</taxon>
        <taxon>Psyllidae</taxon>
        <taxon>Diaphorininae</taxon>
        <taxon>Diaphorina</taxon>
    </lineage>
</organism>
<evidence type="ECO:0000256" key="1">
    <source>
        <dbReference type="SAM" id="MobiDB-lite"/>
    </source>
</evidence>
<accession>A0A3Q0IPM4</accession>
<dbReference type="Proteomes" id="UP000079169">
    <property type="component" value="Unplaced"/>
</dbReference>
<dbReference type="PaxDb" id="121845-A0A3Q0IPM4"/>
<dbReference type="KEGG" id="dci:103505083"/>
<protein>
    <submittedName>
        <fullName evidence="3">Uncharacterized protein LOC103505083</fullName>
    </submittedName>
</protein>
<dbReference type="AlphaFoldDB" id="A0A3Q0IPM4"/>
<feature type="compositionally biased region" description="Polar residues" evidence="1">
    <location>
        <begin position="261"/>
        <end position="273"/>
    </location>
</feature>
<feature type="compositionally biased region" description="Polar residues" evidence="1">
    <location>
        <begin position="231"/>
        <end position="251"/>
    </location>
</feature>
<gene>
    <name evidence="3" type="primary">LOC103505083</name>
</gene>